<feature type="region of interest" description="Disordered" evidence="1">
    <location>
        <begin position="1"/>
        <end position="175"/>
    </location>
</feature>
<feature type="compositionally biased region" description="Polar residues" evidence="1">
    <location>
        <begin position="124"/>
        <end position="142"/>
    </location>
</feature>
<sequence length="596" mass="64273">MSGLQKKVTNFFGTGSRKSKENESRQSTKSRSNAARRVTASRPKKSSRSAARRPPNVHSKGRPKTKTGWGASTSKGPQGSSRFDKAKVVKVHRPSSQSKSSKKGPHSRSNSQKCDVSKGALSKPQGSGSKPRSHSKQQNSCTKKLENVRRSRLTAIGVSTQKQPNDVRTSDNAERGADAKLTSSGRYQKLVMWCTKLGVFVTMLGQLGFIIYIFVIDILRDEVPTSTGLVLSLIHLMIIFLSSKVIFDATKSLCLFTCLADLFAILTSFIYIAITESSNNYLRGNLTVAKVLRQAVFTTAESCLLLMFNLCMVLTLYTEIRATSSTQIGVAVINMDLESADQEREKRADLEKASLTKKVGAFVPFLQMIRQKKSASVGGHERPLKRQGKMVTLVPIKTLQQTPKCATTDRSIAFLKSEKSSASTAPPPQPTPGKEISATVPASVLPGSEKSTTSRKPSPPKLTLPPTSSKQTPEKPRILAQNVHNAVSLDMAVPPHTTISTMTTPGGPLGSVQAAKLANETPVVVTATPQQATNIPEKPIASTITANVTGTPIAQNMVTPAADPSLVAANSARPPSFASGATQMRYLYEEKRKANQ</sequence>
<organism evidence="3 4">
    <name type="scientific">Mesorhabditis belari</name>
    <dbReference type="NCBI Taxonomy" id="2138241"/>
    <lineage>
        <taxon>Eukaryota</taxon>
        <taxon>Metazoa</taxon>
        <taxon>Ecdysozoa</taxon>
        <taxon>Nematoda</taxon>
        <taxon>Chromadorea</taxon>
        <taxon>Rhabditida</taxon>
        <taxon>Rhabditina</taxon>
        <taxon>Rhabditomorpha</taxon>
        <taxon>Rhabditoidea</taxon>
        <taxon>Rhabditidae</taxon>
        <taxon>Mesorhabditinae</taxon>
        <taxon>Mesorhabditis</taxon>
    </lineage>
</organism>
<feature type="transmembrane region" description="Helical" evidence="2">
    <location>
        <begin position="294"/>
        <end position="317"/>
    </location>
</feature>
<keyword evidence="2" id="KW-0812">Transmembrane</keyword>
<evidence type="ECO:0000256" key="1">
    <source>
        <dbReference type="SAM" id="MobiDB-lite"/>
    </source>
</evidence>
<name>A0AAF3J2X2_9BILA</name>
<reference evidence="4" key="1">
    <citation type="submission" date="2024-02" db="UniProtKB">
        <authorList>
            <consortium name="WormBaseParasite"/>
        </authorList>
    </citation>
    <scope>IDENTIFICATION</scope>
</reference>
<feature type="compositionally biased region" description="Polar residues" evidence="1">
    <location>
        <begin position="157"/>
        <end position="167"/>
    </location>
</feature>
<keyword evidence="3" id="KW-1185">Reference proteome</keyword>
<proteinExistence type="predicted"/>
<evidence type="ECO:0000256" key="2">
    <source>
        <dbReference type="SAM" id="Phobius"/>
    </source>
</evidence>
<keyword evidence="2" id="KW-1133">Transmembrane helix</keyword>
<feature type="transmembrane region" description="Helical" evidence="2">
    <location>
        <begin position="227"/>
        <end position="247"/>
    </location>
</feature>
<feature type="compositionally biased region" description="Polar residues" evidence="1">
    <location>
        <begin position="70"/>
        <end position="81"/>
    </location>
</feature>
<evidence type="ECO:0000313" key="4">
    <source>
        <dbReference type="WBParaSite" id="MBELARI_LOCUS12853"/>
    </source>
</evidence>
<dbReference type="Proteomes" id="UP000887575">
    <property type="component" value="Unassembled WGS sequence"/>
</dbReference>
<feature type="transmembrane region" description="Helical" evidence="2">
    <location>
        <begin position="190"/>
        <end position="215"/>
    </location>
</feature>
<feature type="region of interest" description="Disordered" evidence="1">
    <location>
        <begin position="416"/>
        <end position="475"/>
    </location>
</feature>
<dbReference type="WBParaSite" id="MBELARI_LOCUS12853">
    <property type="protein sequence ID" value="MBELARI_LOCUS12853"/>
    <property type="gene ID" value="MBELARI_LOCUS12853"/>
</dbReference>
<feature type="compositionally biased region" description="Basic residues" evidence="1">
    <location>
        <begin position="42"/>
        <end position="51"/>
    </location>
</feature>
<dbReference type="AlphaFoldDB" id="A0AAF3J2X2"/>
<keyword evidence="2" id="KW-0472">Membrane</keyword>
<evidence type="ECO:0000313" key="3">
    <source>
        <dbReference type="Proteomes" id="UP000887575"/>
    </source>
</evidence>
<feature type="transmembrane region" description="Helical" evidence="2">
    <location>
        <begin position="254"/>
        <end position="274"/>
    </location>
</feature>
<accession>A0AAF3J2X2</accession>
<protein>
    <submittedName>
        <fullName evidence="4">Uncharacterized protein</fullName>
    </submittedName>
</protein>